<evidence type="ECO:0000256" key="1">
    <source>
        <dbReference type="ARBA" id="ARBA00004976"/>
    </source>
</evidence>
<dbReference type="PANTHER" id="PTHR47837:SF2">
    <property type="entry name" value="GTP PYROPHOSPHOKINASE YWAC"/>
    <property type="match status" value="1"/>
</dbReference>
<dbReference type="Proteomes" id="UP000030019">
    <property type="component" value="Unassembled WGS sequence"/>
</dbReference>
<comment type="pathway">
    <text evidence="1">Purine metabolism; ppGpp biosynthesis; ppGpp from GTP: step 1/2.</text>
</comment>
<proteinExistence type="predicted"/>
<dbReference type="InterPro" id="IPR007685">
    <property type="entry name" value="RelA_SpoT"/>
</dbReference>
<evidence type="ECO:0000313" key="3">
    <source>
        <dbReference type="EMBL" id="KGM38027.1"/>
    </source>
</evidence>
<dbReference type="PATRIC" id="fig|176090.4.peg.181"/>
<feature type="domain" description="RelA/SpoT" evidence="2">
    <location>
        <begin position="56"/>
        <end position="183"/>
    </location>
</feature>
<dbReference type="EC" id="2.7.6.5" evidence="3"/>
<dbReference type="CDD" id="cd05399">
    <property type="entry name" value="NT_Rel-Spo_like"/>
    <property type="match status" value="1"/>
</dbReference>
<dbReference type="Gene3D" id="3.30.460.10">
    <property type="entry name" value="Beta Polymerase, domain 2"/>
    <property type="match status" value="1"/>
</dbReference>
<gene>
    <name evidence="3" type="ORF">SSIN_0181</name>
</gene>
<keyword evidence="3" id="KW-0808">Transferase</keyword>
<dbReference type="GO" id="GO:0015970">
    <property type="term" value="P:guanosine tetraphosphate biosynthetic process"/>
    <property type="evidence" value="ECO:0007669"/>
    <property type="project" value="UniProtKB-UniPathway"/>
</dbReference>
<keyword evidence="3" id="KW-0418">Kinase</keyword>
<dbReference type="PANTHER" id="PTHR47837">
    <property type="entry name" value="GTP PYROPHOSPHOKINASE YJBM"/>
    <property type="match status" value="1"/>
</dbReference>
<comment type="caution">
    <text evidence="3">The sequence shown here is derived from an EMBL/GenBank/DDBJ whole genome shotgun (WGS) entry which is preliminary data.</text>
</comment>
<dbReference type="EMBL" id="JPEN01000019">
    <property type="protein sequence ID" value="KGM38027.1"/>
    <property type="molecule type" value="Genomic_DNA"/>
</dbReference>
<dbReference type="AlphaFoldDB" id="A0A0A0DM43"/>
<dbReference type="InterPro" id="IPR043519">
    <property type="entry name" value="NT_sf"/>
</dbReference>
<dbReference type="Pfam" id="PF04607">
    <property type="entry name" value="RelA_SpoT"/>
    <property type="match status" value="1"/>
</dbReference>
<dbReference type="UniPathway" id="UPA00908">
    <property type="reaction ID" value="UER00884"/>
</dbReference>
<dbReference type="STRING" id="176090.SSIN_0181"/>
<dbReference type="SUPFAM" id="SSF81301">
    <property type="entry name" value="Nucleotidyltransferase"/>
    <property type="match status" value="1"/>
</dbReference>
<keyword evidence="4" id="KW-1185">Reference proteome</keyword>
<evidence type="ECO:0000259" key="2">
    <source>
        <dbReference type="SMART" id="SM00954"/>
    </source>
</evidence>
<dbReference type="InterPro" id="IPR052366">
    <property type="entry name" value="GTP_Pyrophosphokinase"/>
</dbReference>
<dbReference type="SMART" id="SM00954">
    <property type="entry name" value="RelA_SpoT"/>
    <property type="match status" value="1"/>
</dbReference>
<protein>
    <submittedName>
        <fullName evidence="3">GTP pyrophosphokinase</fullName>
        <ecNumber evidence="3">2.7.6.5</ecNumber>
    </submittedName>
</protein>
<sequence length="216" mass="25073">MGKGKNEERTMQEQAIYGKYGDYLPKILEDISQRIKAENKKIKQETGHKLFEHFNARVKDEASMLEKCTRKNLPPTPESALKKIRDAIGIRIVCGFIDDIYQTIDIIRGLRGCNIILEKDYILSAKPNGYRSYHLILEVETPYEDCLGNQPGSYFVEVQLRTIAMDSWASLEHQMKYKHEIKDTKRIVRELKRCADELASCDVTMQTIRNLIRESE</sequence>
<organism evidence="3 4">
    <name type="scientific">Streptococcus sinensis</name>
    <dbReference type="NCBI Taxonomy" id="176090"/>
    <lineage>
        <taxon>Bacteria</taxon>
        <taxon>Bacillati</taxon>
        <taxon>Bacillota</taxon>
        <taxon>Bacilli</taxon>
        <taxon>Lactobacillales</taxon>
        <taxon>Streptococcaceae</taxon>
        <taxon>Streptococcus</taxon>
    </lineage>
</organism>
<dbReference type="GO" id="GO:0016301">
    <property type="term" value="F:kinase activity"/>
    <property type="evidence" value="ECO:0007669"/>
    <property type="project" value="UniProtKB-KW"/>
</dbReference>
<accession>A0A0A0DM43</accession>
<reference evidence="3 4" key="1">
    <citation type="submission" date="2014-06" db="EMBL/GenBank/DDBJ databases">
        <authorList>
            <person name="Teng J.L."/>
            <person name="Huang Y."/>
            <person name="Tse H."/>
            <person name="Lau S.K."/>
            <person name="Woo P.C."/>
        </authorList>
    </citation>
    <scope>NUCLEOTIDE SEQUENCE [LARGE SCALE GENOMIC DNA]</scope>
    <source>
        <strain evidence="3 4">HKU4</strain>
    </source>
</reference>
<dbReference type="Gene3D" id="1.10.287.860">
    <property type="entry name" value="Nucleotidyltransferase"/>
    <property type="match status" value="1"/>
</dbReference>
<evidence type="ECO:0000313" key="4">
    <source>
        <dbReference type="Proteomes" id="UP000030019"/>
    </source>
</evidence>
<dbReference type="GO" id="GO:0008728">
    <property type="term" value="F:GTP diphosphokinase activity"/>
    <property type="evidence" value="ECO:0007669"/>
    <property type="project" value="UniProtKB-EC"/>
</dbReference>
<name>A0A0A0DM43_9STRE</name>
<dbReference type="eggNOG" id="COG2357">
    <property type="taxonomic scope" value="Bacteria"/>
</dbReference>